<dbReference type="OrthoDB" id="9989112at2759"/>
<sequence length="89" mass="9912">MTGDDSMSDDVFEMEEDTSTALSTGLTPLMGQPTTTPSPTGYRDYKPPAEVLDNNYGYSSRDYNDIRSSFKRTKEDDSALTHKDDGFLL</sequence>
<feature type="compositionally biased region" description="Polar residues" evidence="1">
    <location>
        <begin position="19"/>
        <end position="39"/>
    </location>
</feature>
<dbReference type="EMBL" id="KZ288232">
    <property type="protein sequence ID" value="PBC31482.1"/>
    <property type="molecule type" value="Genomic_DNA"/>
</dbReference>
<protein>
    <submittedName>
        <fullName evidence="2">Ras-related protein Rab-26</fullName>
    </submittedName>
</protein>
<evidence type="ECO:0000256" key="1">
    <source>
        <dbReference type="SAM" id="MobiDB-lite"/>
    </source>
</evidence>
<feature type="compositionally biased region" description="Acidic residues" evidence="1">
    <location>
        <begin position="1"/>
        <end position="18"/>
    </location>
</feature>
<name>A0A2A3EJP8_APICC</name>
<dbReference type="STRING" id="94128.A0A2A3EJP8"/>
<proteinExistence type="predicted"/>
<accession>A0A2A3EJP8</accession>
<keyword evidence="3" id="KW-1185">Reference proteome</keyword>
<evidence type="ECO:0000313" key="3">
    <source>
        <dbReference type="Proteomes" id="UP000242457"/>
    </source>
</evidence>
<feature type="region of interest" description="Disordered" evidence="1">
    <location>
        <begin position="1"/>
        <end position="56"/>
    </location>
</feature>
<gene>
    <name evidence="2" type="ORF">APICC_07121</name>
</gene>
<dbReference type="AlphaFoldDB" id="A0A2A3EJP8"/>
<dbReference type="Proteomes" id="UP000242457">
    <property type="component" value="Unassembled WGS sequence"/>
</dbReference>
<evidence type="ECO:0000313" key="2">
    <source>
        <dbReference type="EMBL" id="PBC31482.1"/>
    </source>
</evidence>
<reference evidence="2 3" key="1">
    <citation type="submission" date="2014-07" db="EMBL/GenBank/DDBJ databases">
        <title>Genomic and transcriptomic analysis on Apis cerana provide comprehensive insights into honey bee biology.</title>
        <authorList>
            <person name="Diao Q."/>
            <person name="Sun L."/>
            <person name="Zheng H."/>
            <person name="Zheng H."/>
            <person name="Xu S."/>
            <person name="Wang S."/>
            <person name="Zeng Z."/>
            <person name="Hu F."/>
            <person name="Su S."/>
            <person name="Wu J."/>
        </authorList>
    </citation>
    <scope>NUCLEOTIDE SEQUENCE [LARGE SCALE GENOMIC DNA]</scope>
    <source>
        <tissue evidence="2">Pupae without intestine</tissue>
    </source>
</reference>
<organism evidence="2 3">
    <name type="scientific">Apis cerana cerana</name>
    <name type="common">Oriental honeybee</name>
    <dbReference type="NCBI Taxonomy" id="94128"/>
    <lineage>
        <taxon>Eukaryota</taxon>
        <taxon>Metazoa</taxon>
        <taxon>Ecdysozoa</taxon>
        <taxon>Arthropoda</taxon>
        <taxon>Hexapoda</taxon>
        <taxon>Insecta</taxon>
        <taxon>Pterygota</taxon>
        <taxon>Neoptera</taxon>
        <taxon>Endopterygota</taxon>
        <taxon>Hymenoptera</taxon>
        <taxon>Apocrita</taxon>
        <taxon>Aculeata</taxon>
        <taxon>Apoidea</taxon>
        <taxon>Anthophila</taxon>
        <taxon>Apidae</taxon>
        <taxon>Apis</taxon>
    </lineage>
</organism>